<evidence type="ECO:0000313" key="1">
    <source>
        <dbReference type="EMBL" id="MUN27973.1"/>
    </source>
</evidence>
<dbReference type="Proteomes" id="UP000470772">
    <property type="component" value="Unassembled WGS sequence"/>
</dbReference>
<comment type="caution">
    <text evidence="1">The sequence shown here is derived from an EMBL/GenBank/DDBJ whole genome shotgun (WGS) entry which is preliminary data.</text>
</comment>
<evidence type="ECO:0008006" key="3">
    <source>
        <dbReference type="Google" id="ProtNLM"/>
    </source>
</evidence>
<dbReference type="PROSITE" id="PS00018">
    <property type="entry name" value="EF_HAND_1"/>
    <property type="match status" value="1"/>
</dbReference>
<proteinExistence type="predicted"/>
<accession>A0A6A9QQ87</accession>
<protein>
    <recommendedName>
        <fullName evidence="3">EF-hand domain-containing protein</fullName>
    </recommendedName>
</protein>
<dbReference type="OrthoDB" id="40645at2157"/>
<keyword evidence="2" id="KW-1185">Reference proteome</keyword>
<sequence>MKKLVELLIVEDFSGNGKVSQKDLEDLVEKLKDGSEVIVNRIHLPLWDNKEEGLLGLHVIVRDVAET</sequence>
<dbReference type="InterPro" id="IPR018247">
    <property type="entry name" value="EF_Hand_1_Ca_BS"/>
</dbReference>
<dbReference type="EMBL" id="WGGD01000005">
    <property type="protein sequence ID" value="MUN27973.1"/>
    <property type="molecule type" value="Genomic_DNA"/>
</dbReference>
<name>A0A6A9QQ87_SULME</name>
<evidence type="ECO:0000313" key="2">
    <source>
        <dbReference type="Proteomes" id="UP000470772"/>
    </source>
</evidence>
<gene>
    <name evidence="1" type="ORF">GC250_00475</name>
</gene>
<dbReference type="RefSeq" id="WP_054837809.1">
    <property type="nucleotide sequence ID" value="NZ_BBBY01000002.1"/>
</dbReference>
<reference evidence="1 2" key="1">
    <citation type="submission" date="2019-10" db="EMBL/GenBank/DDBJ databases">
        <title>Sequencing and Assembly of Multiple Reported Metal-Biooxidizing Members of the Extremely Thermoacidophilic Archaeal Family Sulfolobaceae.</title>
        <authorList>
            <person name="Counts J.A."/>
            <person name="Kelly R.M."/>
        </authorList>
    </citation>
    <scope>NUCLEOTIDE SEQUENCE [LARGE SCALE GENOMIC DNA]</scope>
    <source>
        <strain evidence="1 2">DSM 6482</strain>
    </source>
</reference>
<dbReference type="AlphaFoldDB" id="A0A6A9QQ87"/>
<organism evidence="1 2">
    <name type="scientific">Sulfuracidifex metallicus DSM 6482 = JCM 9184</name>
    <dbReference type="NCBI Taxonomy" id="523847"/>
    <lineage>
        <taxon>Archaea</taxon>
        <taxon>Thermoproteota</taxon>
        <taxon>Thermoprotei</taxon>
        <taxon>Sulfolobales</taxon>
        <taxon>Sulfolobaceae</taxon>
        <taxon>Sulfuracidifex</taxon>
    </lineage>
</organism>